<name>A0A1R3GPY5_COCAP</name>
<dbReference type="OMA" id="EVKMRTI"/>
<proteinExistence type="predicted"/>
<dbReference type="InterPro" id="IPR012337">
    <property type="entry name" value="RNaseH-like_sf"/>
</dbReference>
<evidence type="ECO:0000259" key="1">
    <source>
        <dbReference type="Pfam" id="PF05699"/>
    </source>
</evidence>
<feature type="domain" description="HAT C-terminal dimerisation" evidence="1">
    <location>
        <begin position="137"/>
        <end position="193"/>
    </location>
</feature>
<dbReference type="OrthoDB" id="1301613at2759"/>
<comment type="caution">
    <text evidence="2">The sequence shown here is derived from an EMBL/GenBank/DDBJ whole genome shotgun (WGS) entry which is preliminary data.</text>
</comment>
<dbReference type="SUPFAM" id="SSF53098">
    <property type="entry name" value="Ribonuclease H-like"/>
    <property type="match status" value="1"/>
</dbReference>
<sequence>MMETSFGKGTNEMGSMESILEGHGDRIDGKRRGPIKIHGVRERVREVKMRTIESLSCELVTVAQKEISVQFSKIHGPSCDVEVERIDKICRDLFREYEKKFTDTVVERNNSDIPGVNLDGYDEFIRKEYKKTEVRSEFDYYLEEDVWPRSPDFDILEWWQSYGLEYPMLRRIARDIYAVPVFTKASESTFDSSLCLELTDEE</sequence>
<dbReference type="STRING" id="210143.A0A1R3GPY5"/>
<dbReference type="Proteomes" id="UP000188268">
    <property type="component" value="Unassembled WGS sequence"/>
</dbReference>
<dbReference type="Gramene" id="OMO60109">
    <property type="protein sequence ID" value="OMO60109"/>
    <property type="gene ID" value="CCACVL1_24395"/>
</dbReference>
<gene>
    <name evidence="2" type="ORF">CCACVL1_24395</name>
</gene>
<dbReference type="PANTHER" id="PTHR23272">
    <property type="entry name" value="BED FINGER-RELATED"/>
    <property type="match status" value="1"/>
</dbReference>
<dbReference type="InterPro" id="IPR008906">
    <property type="entry name" value="HATC_C_dom"/>
</dbReference>
<organism evidence="2 3">
    <name type="scientific">Corchorus capsularis</name>
    <name type="common">Jute</name>
    <dbReference type="NCBI Taxonomy" id="210143"/>
    <lineage>
        <taxon>Eukaryota</taxon>
        <taxon>Viridiplantae</taxon>
        <taxon>Streptophyta</taxon>
        <taxon>Embryophyta</taxon>
        <taxon>Tracheophyta</taxon>
        <taxon>Spermatophyta</taxon>
        <taxon>Magnoliopsida</taxon>
        <taxon>eudicotyledons</taxon>
        <taxon>Gunneridae</taxon>
        <taxon>Pentapetalae</taxon>
        <taxon>rosids</taxon>
        <taxon>malvids</taxon>
        <taxon>Malvales</taxon>
        <taxon>Malvaceae</taxon>
        <taxon>Grewioideae</taxon>
        <taxon>Apeibeae</taxon>
        <taxon>Corchorus</taxon>
    </lineage>
</organism>
<keyword evidence="3" id="KW-1185">Reference proteome</keyword>
<protein>
    <recommendedName>
        <fullName evidence="1">HAT C-terminal dimerisation domain-containing protein</fullName>
    </recommendedName>
</protein>
<dbReference type="GO" id="GO:0046983">
    <property type="term" value="F:protein dimerization activity"/>
    <property type="evidence" value="ECO:0007669"/>
    <property type="project" value="InterPro"/>
</dbReference>
<reference evidence="2 3" key="1">
    <citation type="submission" date="2013-09" db="EMBL/GenBank/DDBJ databases">
        <title>Corchorus capsularis genome sequencing.</title>
        <authorList>
            <person name="Alam M."/>
            <person name="Haque M.S."/>
            <person name="Islam M.S."/>
            <person name="Emdad E.M."/>
            <person name="Islam M.M."/>
            <person name="Ahmed B."/>
            <person name="Halim A."/>
            <person name="Hossen Q.M.M."/>
            <person name="Hossain M.Z."/>
            <person name="Ahmed R."/>
            <person name="Khan M.M."/>
            <person name="Islam R."/>
            <person name="Rashid M.M."/>
            <person name="Khan S.A."/>
            <person name="Rahman M.S."/>
            <person name="Alam M."/>
        </authorList>
    </citation>
    <scope>NUCLEOTIDE SEQUENCE [LARGE SCALE GENOMIC DNA]</scope>
    <source>
        <strain evidence="3">cv. CVL-1</strain>
        <tissue evidence="2">Whole seedling</tissue>
    </source>
</reference>
<dbReference type="PANTHER" id="PTHR23272:SF184">
    <property type="entry name" value="OS03G0311250 PROTEIN"/>
    <property type="match status" value="1"/>
</dbReference>
<dbReference type="EMBL" id="AWWV01013764">
    <property type="protein sequence ID" value="OMO60109.1"/>
    <property type="molecule type" value="Genomic_DNA"/>
</dbReference>
<dbReference type="Pfam" id="PF05699">
    <property type="entry name" value="Dimer_Tnp_hAT"/>
    <property type="match status" value="1"/>
</dbReference>
<evidence type="ECO:0000313" key="3">
    <source>
        <dbReference type="Proteomes" id="UP000188268"/>
    </source>
</evidence>
<evidence type="ECO:0000313" key="2">
    <source>
        <dbReference type="EMBL" id="OMO60109.1"/>
    </source>
</evidence>
<dbReference type="AlphaFoldDB" id="A0A1R3GPY5"/>
<accession>A0A1R3GPY5</accession>